<dbReference type="PANTHER" id="PTHR43819">
    <property type="entry name" value="ARCHAEAL-TYPE GLUTAMATE SYNTHASE [NADPH]"/>
    <property type="match status" value="1"/>
</dbReference>
<protein>
    <submittedName>
        <fullName evidence="5">FMN-binding glutamate synthase family protein</fullName>
        <ecNumber evidence="5">1.4.-.-</ecNumber>
    </submittedName>
</protein>
<feature type="transmembrane region" description="Helical" evidence="3">
    <location>
        <begin position="7"/>
        <end position="28"/>
    </location>
</feature>
<keyword evidence="3" id="KW-0812">Transmembrane</keyword>
<evidence type="ECO:0000313" key="6">
    <source>
        <dbReference type="Proteomes" id="UP001170481"/>
    </source>
</evidence>
<dbReference type="CDD" id="cd02808">
    <property type="entry name" value="GltS_FMN"/>
    <property type="match status" value="1"/>
</dbReference>
<dbReference type="Gene3D" id="3.20.20.70">
    <property type="entry name" value="Aldolase class I"/>
    <property type="match status" value="1"/>
</dbReference>
<comment type="similarity">
    <text evidence="1 2">Belongs to the glutamate synthase family.</text>
</comment>
<evidence type="ECO:0000256" key="1">
    <source>
        <dbReference type="ARBA" id="ARBA00009716"/>
    </source>
</evidence>
<comment type="caution">
    <text evidence="5">The sequence shown here is derived from an EMBL/GenBank/DDBJ whole genome shotgun (WGS) entry which is preliminary data.</text>
</comment>
<gene>
    <name evidence="5" type="ORF">Q4535_09040</name>
</gene>
<dbReference type="RefSeq" id="WP_199852285.1">
    <property type="nucleotide sequence ID" value="NZ_CANLSP010000007.1"/>
</dbReference>
<keyword evidence="5" id="KW-0560">Oxidoreductase</keyword>
<dbReference type="AlphaFoldDB" id="A0AAP4TYZ4"/>
<feature type="domain" description="Glutamate synthase" evidence="4">
    <location>
        <begin position="160"/>
        <end position="477"/>
    </location>
</feature>
<evidence type="ECO:0000256" key="2">
    <source>
        <dbReference type="PIRNR" id="PIRNR006429"/>
    </source>
</evidence>
<dbReference type="PIRSF" id="PIRSF500060">
    <property type="entry name" value="UCP500060"/>
    <property type="match status" value="1"/>
</dbReference>
<evidence type="ECO:0000259" key="4">
    <source>
        <dbReference type="Pfam" id="PF01645"/>
    </source>
</evidence>
<name>A0AAP4TYZ4_9GAMM</name>
<sequence length="548" mass="60554">MKLKWSLLPRYSVFGLCVLGLLVCLGLSELTPWIWPLTLLMAFLVAVGIYDMQQPDYAVRRNYPVIGNMRYLFKALRPEMRQYLFESDTDQLPFSHKQRELVYARGRQHNSSQPFGTLLDVYSDSYEFIGHSMQTSSVPDPKGFRLNVGNSQCSHPYNASLFNISAMSFGSLSANAIRALNKGARLGNFAHDTGEGSISPYHREFGGDLIWELGSGYFGCRDEEGRFDGEKFARQAASEQVKMIEIKLSQGAKPGHGGVLPASKISEEIAETRGIPMGKDCISPSNHGEFSTPLELLSFIQRLRELSGGKPVGFKLCLGQPWEFMAIVKAMLETGIVPDFIVVDGSEGGTGAAPTEFTDHLGTPLREGLQFVHNSLVGAGLRDEVRIGVSGKIISAFDIACVMALGADWVNAARGYMFALGCIQSLSCHTNKCPTGIATQDDLRQKSLVVEDKADQVRHFHHNTLHALAEILSAAGLHTPWQITPDHLVHRVSENEVKLFSHLHPFLTKGALLTQGDDYPFYRRVWAMAQAESFQPRSLSEVSGAKRE</sequence>
<keyword evidence="3" id="KW-0472">Membrane</keyword>
<dbReference type="InterPro" id="IPR024188">
    <property type="entry name" value="GltB"/>
</dbReference>
<evidence type="ECO:0000256" key="3">
    <source>
        <dbReference type="SAM" id="Phobius"/>
    </source>
</evidence>
<evidence type="ECO:0000313" key="5">
    <source>
        <dbReference type="EMBL" id="MDO6672265.1"/>
    </source>
</evidence>
<dbReference type="Proteomes" id="UP001170481">
    <property type="component" value="Unassembled WGS sequence"/>
</dbReference>
<dbReference type="EC" id="1.4.-.-" evidence="5"/>
<proteinExistence type="inferred from homology"/>
<accession>A0AAP4TYZ4</accession>
<dbReference type="Pfam" id="PF01645">
    <property type="entry name" value="Glu_synthase"/>
    <property type="match status" value="1"/>
</dbReference>
<dbReference type="FunFam" id="3.20.20.70:FF:000156">
    <property type="entry name" value="Glutamate synthase domain protein"/>
    <property type="match status" value="1"/>
</dbReference>
<reference evidence="5" key="1">
    <citation type="submission" date="2023-07" db="EMBL/GenBank/DDBJ databases">
        <title>Genome content predicts the carbon catabolic preferences of heterotrophic bacteria.</title>
        <authorList>
            <person name="Gralka M."/>
        </authorList>
    </citation>
    <scope>NUCLEOTIDE SEQUENCE</scope>
    <source>
        <strain evidence="5">C2R13</strain>
    </source>
</reference>
<dbReference type="InterPro" id="IPR027283">
    <property type="entry name" value="YerD"/>
</dbReference>
<dbReference type="EMBL" id="JAUORK010000010">
    <property type="protein sequence ID" value="MDO6672265.1"/>
    <property type="molecule type" value="Genomic_DNA"/>
</dbReference>
<dbReference type="InterPro" id="IPR013785">
    <property type="entry name" value="Aldolase_TIM"/>
</dbReference>
<dbReference type="PIRSF" id="PIRSF006429">
    <property type="entry name" value="GOGAT_lg_2"/>
    <property type="match status" value="1"/>
</dbReference>
<dbReference type="GO" id="GO:0006537">
    <property type="term" value="P:glutamate biosynthetic process"/>
    <property type="evidence" value="ECO:0007669"/>
    <property type="project" value="InterPro"/>
</dbReference>
<organism evidence="5 6">
    <name type="scientific">Cobetia amphilecti</name>
    <dbReference type="NCBI Taxonomy" id="1055104"/>
    <lineage>
        <taxon>Bacteria</taxon>
        <taxon>Pseudomonadati</taxon>
        <taxon>Pseudomonadota</taxon>
        <taxon>Gammaproteobacteria</taxon>
        <taxon>Oceanospirillales</taxon>
        <taxon>Halomonadaceae</taxon>
        <taxon>Cobetia</taxon>
    </lineage>
</organism>
<dbReference type="PANTHER" id="PTHR43819:SF1">
    <property type="entry name" value="ARCHAEAL-TYPE GLUTAMATE SYNTHASE [NADPH]"/>
    <property type="match status" value="1"/>
</dbReference>
<keyword evidence="3" id="KW-1133">Transmembrane helix</keyword>
<dbReference type="GO" id="GO:0015930">
    <property type="term" value="F:glutamate synthase activity"/>
    <property type="evidence" value="ECO:0007669"/>
    <property type="project" value="InterPro"/>
</dbReference>
<dbReference type="InterPro" id="IPR002932">
    <property type="entry name" value="Glu_synthdom"/>
</dbReference>
<dbReference type="SUPFAM" id="SSF51395">
    <property type="entry name" value="FMN-linked oxidoreductases"/>
    <property type="match status" value="1"/>
</dbReference>